<dbReference type="EMBL" id="JAABLQ010000001">
    <property type="protein sequence ID" value="NBN78718.1"/>
    <property type="molecule type" value="Genomic_DNA"/>
</dbReference>
<dbReference type="InterPro" id="IPR001853">
    <property type="entry name" value="DSBA-like_thioredoxin_dom"/>
</dbReference>
<feature type="domain" description="DSBA-like thioredoxin" evidence="1">
    <location>
        <begin position="11"/>
        <end position="188"/>
    </location>
</feature>
<keyword evidence="3" id="KW-1185">Reference proteome</keyword>
<dbReference type="SUPFAM" id="SSF52833">
    <property type="entry name" value="Thioredoxin-like"/>
    <property type="match status" value="1"/>
</dbReference>
<dbReference type="Proteomes" id="UP000586722">
    <property type="component" value="Unassembled WGS sequence"/>
</dbReference>
<dbReference type="Pfam" id="PF01323">
    <property type="entry name" value="DSBA"/>
    <property type="match status" value="1"/>
</dbReference>
<sequence length="215" mass="22519">MPQSLRLTYLFDPLCGWCYGAAPVIAALAADADVHLDLMPTGLFSGAGARSMDDGFAAYAWANDQRIARLTGQVFSDLYRRDVLANRTQMFDSGPATLALTAARESGVANELAALKAIQLARYVDGRDITSLGVLADTLATLGLEDAARRVAAPDAALIAMTQSRAATGSAMLRSVFANGVPTLALDNPDGSRSLVPSAALYANPETLVSRLKAA</sequence>
<evidence type="ECO:0000259" key="1">
    <source>
        <dbReference type="Pfam" id="PF01323"/>
    </source>
</evidence>
<evidence type="ECO:0000313" key="3">
    <source>
        <dbReference type="Proteomes" id="UP000586722"/>
    </source>
</evidence>
<protein>
    <submittedName>
        <fullName evidence="2">DsbA family protein</fullName>
    </submittedName>
</protein>
<accession>A0A7X5F2X5</accession>
<dbReference type="InterPro" id="IPR036249">
    <property type="entry name" value="Thioredoxin-like_sf"/>
</dbReference>
<reference evidence="3" key="1">
    <citation type="submission" date="2020-01" db="EMBL/GenBank/DDBJ databases">
        <authorList>
            <person name="Fang Y."/>
            <person name="Sun R."/>
            <person name="Nie L."/>
            <person name="He J."/>
            <person name="Hao L."/>
            <person name="Wang L."/>
            <person name="Su S."/>
            <person name="Lv E."/>
            <person name="Zhang Z."/>
            <person name="Xie R."/>
            <person name="Liu H."/>
        </authorList>
    </citation>
    <scope>NUCLEOTIDE SEQUENCE [LARGE SCALE GENOMIC DNA]</scope>
    <source>
        <strain evidence="3">XCT-53</strain>
    </source>
</reference>
<name>A0A7X5F2X5_9HYPH</name>
<dbReference type="CDD" id="cd03025">
    <property type="entry name" value="DsbA_FrnE_like"/>
    <property type="match status" value="1"/>
</dbReference>
<proteinExistence type="predicted"/>
<dbReference type="RefSeq" id="WP_161708624.1">
    <property type="nucleotide sequence ID" value="NZ_JAABLQ010000001.1"/>
</dbReference>
<comment type="caution">
    <text evidence="2">The sequence shown here is derived from an EMBL/GenBank/DDBJ whole genome shotgun (WGS) entry which is preliminary data.</text>
</comment>
<gene>
    <name evidence="2" type="ORF">GWI72_10615</name>
</gene>
<dbReference type="AlphaFoldDB" id="A0A7X5F2X5"/>
<dbReference type="GO" id="GO:0016491">
    <property type="term" value="F:oxidoreductase activity"/>
    <property type="evidence" value="ECO:0007669"/>
    <property type="project" value="InterPro"/>
</dbReference>
<organism evidence="2 3">
    <name type="scientific">Pannonibacter tanglangensis</name>
    <dbReference type="NCBI Taxonomy" id="2750084"/>
    <lineage>
        <taxon>Bacteria</taxon>
        <taxon>Pseudomonadati</taxon>
        <taxon>Pseudomonadota</taxon>
        <taxon>Alphaproteobacteria</taxon>
        <taxon>Hyphomicrobiales</taxon>
        <taxon>Stappiaceae</taxon>
        <taxon>Pannonibacter</taxon>
    </lineage>
</organism>
<dbReference type="Gene3D" id="3.40.30.10">
    <property type="entry name" value="Glutaredoxin"/>
    <property type="match status" value="1"/>
</dbReference>
<evidence type="ECO:0000313" key="2">
    <source>
        <dbReference type="EMBL" id="NBN78718.1"/>
    </source>
</evidence>